<gene>
    <name evidence="1" type="ORF">GTW20_25305</name>
</gene>
<keyword evidence="1" id="KW-0418">Kinase</keyword>
<dbReference type="EMBL" id="WWHY01000001">
    <property type="protein sequence ID" value="MYR35489.1"/>
    <property type="molecule type" value="Genomic_DNA"/>
</dbReference>
<evidence type="ECO:0000313" key="2">
    <source>
        <dbReference type="Proteomes" id="UP000467124"/>
    </source>
</evidence>
<keyword evidence="1" id="KW-0808">Transferase</keyword>
<dbReference type="InterPro" id="IPR011009">
    <property type="entry name" value="Kinase-like_dom_sf"/>
</dbReference>
<sequence length="258" mass="29001">MTSIPFNELIHPYTGEVLELRPVEKGHGWSTTAIVVGEKGEFFVKGVPNRPGGRLDSARREAAINPTVQGISPTMRWQAEDEKWFVMGFDLVQGRAADFGPDSSDRERVVEALNRVSALPVPDIARGWQETRWDRFATDEERELLAGDTMTYTDIHENNVLVEGERTWFLDWAWPTLGASVITPSCLAVQLIASGHTPDSALGWVSGLEGWKTSSEESAVVFARVDVRMHRWSVKARPEEEWLKAMLVAAEAWVERLR</sequence>
<reference evidence="1 2" key="1">
    <citation type="journal article" date="2019" name="Nat. Commun.">
        <title>The antimicrobial potential of Streptomyces from insect microbiomes.</title>
        <authorList>
            <person name="Chevrette M.G."/>
            <person name="Carlson C.M."/>
            <person name="Ortega H.E."/>
            <person name="Thomas C."/>
            <person name="Ananiev G.E."/>
            <person name="Barns K.J."/>
            <person name="Book A.J."/>
            <person name="Cagnazzo J."/>
            <person name="Carlos C."/>
            <person name="Flanigan W."/>
            <person name="Grubbs K.J."/>
            <person name="Horn H.A."/>
            <person name="Hoffmann F.M."/>
            <person name="Klassen J.L."/>
            <person name="Knack J.J."/>
            <person name="Lewin G.R."/>
            <person name="McDonald B.R."/>
            <person name="Muller L."/>
            <person name="Melo W.G.P."/>
            <person name="Pinto-Tomas A.A."/>
            <person name="Schmitz A."/>
            <person name="Wendt-Pienkowski E."/>
            <person name="Wildman S."/>
            <person name="Zhao M."/>
            <person name="Zhang F."/>
            <person name="Bugni T.S."/>
            <person name="Andes D.R."/>
            <person name="Pupo M.T."/>
            <person name="Currie C.R."/>
        </authorList>
    </citation>
    <scope>NUCLEOTIDE SEQUENCE [LARGE SCALE GENOMIC DNA]</scope>
    <source>
        <strain evidence="1 2">SID5840</strain>
    </source>
</reference>
<organism evidence="1 2">
    <name type="scientific">Nocardiopsis alba</name>
    <dbReference type="NCBI Taxonomy" id="53437"/>
    <lineage>
        <taxon>Bacteria</taxon>
        <taxon>Bacillati</taxon>
        <taxon>Actinomycetota</taxon>
        <taxon>Actinomycetes</taxon>
        <taxon>Streptosporangiales</taxon>
        <taxon>Nocardiopsidaceae</taxon>
        <taxon>Nocardiopsis</taxon>
    </lineage>
</organism>
<dbReference type="RefSeq" id="WP_161112112.1">
    <property type="nucleotide sequence ID" value="NZ_WWHY01000001.1"/>
</dbReference>
<dbReference type="AlphaFoldDB" id="A0A7K2IZU5"/>
<proteinExistence type="predicted"/>
<dbReference type="SUPFAM" id="SSF56112">
    <property type="entry name" value="Protein kinase-like (PK-like)"/>
    <property type="match status" value="1"/>
</dbReference>
<dbReference type="GO" id="GO:0016301">
    <property type="term" value="F:kinase activity"/>
    <property type="evidence" value="ECO:0007669"/>
    <property type="project" value="UniProtKB-KW"/>
</dbReference>
<evidence type="ECO:0000313" key="1">
    <source>
        <dbReference type="EMBL" id="MYR35489.1"/>
    </source>
</evidence>
<protein>
    <submittedName>
        <fullName evidence="1">Protein kinase</fullName>
    </submittedName>
</protein>
<accession>A0A7K2IZU5</accession>
<comment type="caution">
    <text evidence="1">The sequence shown here is derived from an EMBL/GenBank/DDBJ whole genome shotgun (WGS) entry which is preliminary data.</text>
</comment>
<dbReference type="Proteomes" id="UP000467124">
    <property type="component" value="Unassembled WGS sequence"/>
</dbReference>
<name>A0A7K2IZU5_9ACTN</name>